<comment type="caution">
    <text evidence="1">The sequence shown here is derived from an EMBL/GenBank/DDBJ whole genome shotgun (WGS) entry which is preliminary data.</text>
</comment>
<keyword evidence="2" id="KW-1185">Reference proteome</keyword>
<dbReference type="Proteomes" id="UP000807342">
    <property type="component" value="Unassembled WGS sequence"/>
</dbReference>
<organism evidence="1 2">
    <name type="scientific">Macrolepiota fuliginosa MF-IS2</name>
    <dbReference type="NCBI Taxonomy" id="1400762"/>
    <lineage>
        <taxon>Eukaryota</taxon>
        <taxon>Fungi</taxon>
        <taxon>Dikarya</taxon>
        <taxon>Basidiomycota</taxon>
        <taxon>Agaricomycotina</taxon>
        <taxon>Agaricomycetes</taxon>
        <taxon>Agaricomycetidae</taxon>
        <taxon>Agaricales</taxon>
        <taxon>Agaricineae</taxon>
        <taxon>Agaricaceae</taxon>
        <taxon>Macrolepiota</taxon>
    </lineage>
</organism>
<reference evidence="1" key="1">
    <citation type="submission" date="2020-11" db="EMBL/GenBank/DDBJ databases">
        <authorList>
            <consortium name="DOE Joint Genome Institute"/>
            <person name="Ahrendt S."/>
            <person name="Riley R."/>
            <person name="Andreopoulos W."/>
            <person name="Labutti K."/>
            <person name="Pangilinan J."/>
            <person name="Ruiz-Duenas F.J."/>
            <person name="Barrasa J.M."/>
            <person name="Sanchez-Garcia M."/>
            <person name="Camarero S."/>
            <person name="Miyauchi S."/>
            <person name="Serrano A."/>
            <person name="Linde D."/>
            <person name="Babiker R."/>
            <person name="Drula E."/>
            <person name="Ayuso-Fernandez I."/>
            <person name="Pacheco R."/>
            <person name="Padilla G."/>
            <person name="Ferreira P."/>
            <person name="Barriuso J."/>
            <person name="Kellner H."/>
            <person name="Castanera R."/>
            <person name="Alfaro M."/>
            <person name="Ramirez L."/>
            <person name="Pisabarro A.G."/>
            <person name="Kuo A."/>
            <person name="Tritt A."/>
            <person name="Lipzen A."/>
            <person name="He G."/>
            <person name="Yan M."/>
            <person name="Ng V."/>
            <person name="Cullen D."/>
            <person name="Martin F."/>
            <person name="Rosso M.-N."/>
            <person name="Henrissat B."/>
            <person name="Hibbett D."/>
            <person name="Martinez A.T."/>
            <person name="Grigoriev I.V."/>
        </authorList>
    </citation>
    <scope>NUCLEOTIDE SEQUENCE</scope>
    <source>
        <strain evidence="1">MF-IS2</strain>
    </source>
</reference>
<dbReference type="EMBL" id="MU151634">
    <property type="protein sequence ID" value="KAF9442426.1"/>
    <property type="molecule type" value="Genomic_DNA"/>
</dbReference>
<protein>
    <submittedName>
        <fullName evidence="1">Uncharacterized protein</fullName>
    </submittedName>
</protein>
<name>A0A9P5X3Y9_9AGAR</name>
<evidence type="ECO:0000313" key="1">
    <source>
        <dbReference type="EMBL" id="KAF9442426.1"/>
    </source>
</evidence>
<dbReference type="InterPro" id="IPR012337">
    <property type="entry name" value="RNaseH-like_sf"/>
</dbReference>
<accession>A0A9P5X3Y9</accession>
<proteinExistence type="predicted"/>
<dbReference type="OrthoDB" id="3359487at2759"/>
<sequence length="120" mass="13882">EWNIIKQLQDSLKIFKIVALEFSSNTSCPATVIPAIDKMHNELTATTKNNDYSPAVHAALSVRRSLLNECYLLMDDSEVYHITTVLNPKHKLKYFEKSGQNQKWIDTAEEIVRDVFKYTY</sequence>
<gene>
    <name evidence="1" type="ORF">P691DRAFT_608229</name>
</gene>
<feature type="non-terminal residue" evidence="1">
    <location>
        <position position="1"/>
    </location>
</feature>
<dbReference type="AlphaFoldDB" id="A0A9P5X3Y9"/>
<dbReference type="SUPFAM" id="SSF53098">
    <property type="entry name" value="Ribonuclease H-like"/>
    <property type="match status" value="1"/>
</dbReference>
<feature type="non-terminal residue" evidence="1">
    <location>
        <position position="120"/>
    </location>
</feature>
<evidence type="ECO:0000313" key="2">
    <source>
        <dbReference type="Proteomes" id="UP000807342"/>
    </source>
</evidence>